<proteinExistence type="predicted"/>
<dbReference type="AlphaFoldDB" id="A0A2P2BQC6"/>
<dbReference type="PANTHER" id="PTHR43691">
    <property type="entry name" value="URIDINE PHOSPHORYLASE"/>
    <property type="match status" value="1"/>
</dbReference>
<dbReference type="CDD" id="cd09007">
    <property type="entry name" value="NP-I_spr0068"/>
    <property type="match status" value="1"/>
</dbReference>
<dbReference type="KEGG" id="rhom:FRIFI_0962"/>
<protein>
    <recommendedName>
        <fullName evidence="2">Uridine phosphorylase</fullName>
        <ecNumber evidence="1">2.4.2.3</ecNumber>
    </recommendedName>
</protein>
<evidence type="ECO:0000313" key="5">
    <source>
        <dbReference type="EMBL" id="CEI72502.1"/>
    </source>
</evidence>
<organism evidence="5 6">
    <name type="scientific">Romboutsia hominis</name>
    <dbReference type="NCBI Taxonomy" id="1507512"/>
    <lineage>
        <taxon>Bacteria</taxon>
        <taxon>Bacillati</taxon>
        <taxon>Bacillota</taxon>
        <taxon>Clostridia</taxon>
        <taxon>Peptostreptococcales</taxon>
        <taxon>Peptostreptococcaceae</taxon>
        <taxon>Romboutsia</taxon>
    </lineage>
</organism>
<evidence type="ECO:0000256" key="3">
    <source>
        <dbReference type="ARBA" id="ARBA00048447"/>
    </source>
</evidence>
<dbReference type="PANTHER" id="PTHR43691:SF11">
    <property type="entry name" value="FI09636P-RELATED"/>
    <property type="match status" value="1"/>
</dbReference>
<name>A0A2P2BQC6_9FIRM</name>
<feature type="domain" description="Nucleoside phosphorylase" evidence="4">
    <location>
        <begin position="11"/>
        <end position="174"/>
    </location>
</feature>
<comment type="catalytic activity">
    <reaction evidence="3">
        <text>uridine + phosphate = alpha-D-ribose 1-phosphate + uracil</text>
        <dbReference type="Rhea" id="RHEA:24388"/>
        <dbReference type="ChEBI" id="CHEBI:16704"/>
        <dbReference type="ChEBI" id="CHEBI:17568"/>
        <dbReference type="ChEBI" id="CHEBI:43474"/>
        <dbReference type="ChEBI" id="CHEBI:57720"/>
        <dbReference type="EC" id="2.4.2.3"/>
    </reaction>
</comment>
<dbReference type="GO" id="GO:0004731">
    <property type="term" value="F:purine-nucleoside phosphorylase activity"/>
    <property type="evidence" value="ECO:0007669"/>
    <property type="project" value="TreeGrafter"/>
</dbReference>
<gene>
    <name evidence="5" type="ORF">FRIFI_0962</name>
</gene>
<dbReference type="GO" id="GO:0004850">
    <property type="term" value="F:uridine phosphorylase activity"/>
    <property type="evidence" value="ECO:0007669"/>
    <property type="project" value="UniProtKB-EC"/>
</dbReference>
<dbReference type="InterPro" id="IPR035994">
    <property type="entry name" value="Nucleoside_phosphorylase_sf"/>
</dbReference>
<reference evidence="5 6" key="1">
    <citation type="submission" date="2014-09" db="EMBL/GenBank/DDBJ databases">
        <authorList>
            <person name="Hornung B.V."/>
        </authorList>
    </citation>
    <scope>NUCLEOTIDE SEQUENCE [LARGE SCALE GENOMIC DNA]</scope>
    <source>
        <strain evidence="5 6">FRIFI</strain>
    </source>
</reference>
<accession>A0A2P2BQC6</accession>
<evidence type="ECO:0000256" key="1">
    <source>
        <dbReference type="ARBA" id="ARBA00011888"/>
    </source>
</evidence>
<sequence length="203" mass="22977">MSGTNGKNIIYKVNYENIDIALYMSTVGAPCCIGEIEDIFQMGCEKIILFGTCGVLDASIEDCSIIIPNSAIRDEGTSYHYAPPSDEIKVNTKYMDEFIEILDSHKLKYTIGKVWTTDAMYRETKDKVRRRKEQGCICVDMECSAVGAIASFREKEVFHFFYAADNLDSEEWNQRSLSNDEKLIEKDKIATIAMEMAVKIATK</sequence>
<dbReference type="GO" id="GO:0005829">
    <property type="term" value="C:cytosol"/>
    <property type="evidence" value="ECO:0007669"/>
    <property type="project" value="TreeGrafter"/>
</dbReference>
<dbReference type="EMBL" id="LN650648">
    <property type="protein sequence ID" value="CEI72502.1"/>
    <property type="molecule type" value="Genomic_DNA"/>
</dbReference>
<dbReference type="EC" id="2.4.2.3" evidence="1"/>
<evidence type="ECO:0000313" key="6">
    <source>
        <dbReference type="Proteomes" id="UP000245695"/>
    </source>
</evidence>
<dbReference type="Pfam" id="PF01048">
    <property type="entry name" value="PNP_UDP_1"/>
    <property type="match status" value="1"/>
</dbReference>
<dbReference type="InterPro" id="IPR000845">
    <property type="entry name" value="Nucleoside_phosphorylase_d"/>
</dbReference>
<keyword evidence="6" id="KW-1185">Reference proteome</keyword>
<evidence type="ECO:0000259" key="4">
    <source>
        <dbReference type="Pfam" id="PF01048"/>
    </source>
</evidence>
<evidence type="ECO:0000256" key="2">
    <source>
        <dbReference type="ARBA" id="ARBA00021980"/>
    </source>
</evidence>
<dbReference type="SUPFAM" id="SSF53167">
    <property type="entry name" value="Purine and uridine phosphorylases"/>
    <property type="match status" value="1"/>
</dbReference>
<dbReference type="Proteomes" id="UP000245695">
    <property type="component" value="Chromosome 1"/>
</dbReference>
<dbReference type="Gene3D" id="3.40.50.1580">
    <property type="entry name" value="Nucleoside phosphorylase domain"/>
    <property type="match status" value="1"/>
</dbReference>
<dbReference type="GO" id="GO:0006152">
    <property type="term" value="P:purine nucleoside catabolic process"/>
    <property type="evidence" value="ECO:0007669"/>
    <property type="project" value="TreeGrafter"/>
</dbReference>